<organism evidence="3 4">
    <name type="scientific">Jatrophihabitans lederbergiae</name>
    <dbReference type="NCBI Taxonomy" id="3075547"/>
    <lineage>
        <taxon>Bacteria</taxon>
        <taxon>Bacillati</taxon>
        <taxon>Actinomycetota</taxon>
        <taxon>Actinomycetes</taxon>
        <taxon>Jatrophihabitantales</taxon>
        <taxon>Jatrophihabitantaceae</taxon>
        <taxon>Jatrophihabitans</taxon>
    </lineage>
</organism>
<dbReference type="EMBL" id="JAVREH010000013">
    <property type="protein sequence ID" value="MDT0262077.1"/>
    <property type="molecule type" value="Genomic_DNA"/>
</dbReference>
<dbReference type="Proteomes" id="UP001183176">
    <property type="component" value="Unassembled WGS sequence"/>
</dbReference>
<feature type="chain" id="PRO_5045685489" description="LPXTG cell wall anchor domain-containing protein" evidence="2">
    <location>
        <begin position="32"/>
        <end position="166"/>
    </location>
</feature>
<keyword evidence="1" id="KW-1133">Transmembrane helix</keyword>
<keyword evidence="1" id="KW-0812">Transmembrane</keyword>
<evidence type="ECO:0000313" key="4">
    <source>
        <dbReference type="Proteomes" id="UP001183176"/>
    </source>
</evidence>
<dbReference type="RefSeq" id="WP_311423228.1">
    <property type="nucleotide sequence ID" value="NZ_JAVREH010000013.1"/>
</dbReference>
<reference evidence="4" key="1">
    <citation type="submission" date="2023-07" db="EMBL/GenBank/DDBJ databases">
        <title>30 novel species of actinomycetes from the DSMZ collection.</title>
        <authorList>
            <person name="Nouioui I."/>
        </authorList>
    </citation>
    <scope>NUCLEOTIDE SEQUENCE [LARGE SCALE GENOMIC DNA]</scope>
    <source>
        <strain evidence="4">DSM 44399</strain>
    </source>
</reference>
<proteinExistence type="predicted"/>
<feature type="transmembrane region" description="Helical" evidence="1">
    <location>
        <begin position="136"/>
        <end position="158"/>
    </location>
</feature>
<accession>A0ABU2JAR1</accession>
<protein>
    <recommendedName>
        <fullName evidence="5">LPXTG cell wall anchor domain-containing protein</fullName>
    </recommendedName>
</protein>
<keyword evidence="1" id="KW-0472">Membrane</keyword>
<feature type="signal peptide" evidence="2">
    <location>
        <begin position="1"/>
        <end position="31"/>
    </location>
</feature>
<sequence>MAARIRRLTASVAAVVGLLLGALAFAASANAAPYTNQATISVSTQNPAVGGSLAISGDGFAAGETVSLTLHTQTYNLGSATTDVSGRFTATVTLPAGVSGAHTIVATGLSSGQTTSITITIGSSVSSSGGLPNTGVAVLGVGVVGAALLIGGAAMLVVGQRRSASA</sequence>
<keyword evidence="2" id="KW-0732">Signal</keyword>
<comment type="caution">
    <text evidence="3">The sequence shown here is derived from an EMBL/GenBank/DDBJ whole genome shotgun (WGS) entry which is preliminary data.</text>
</comment>
<evidence type="ECO:0000313" key="3">
    <source>
        <dbReference type="EMBL" id="MDT0262077.1"/>
    </source>
</evidence>
<evidence type="ECO:0008006" key="5">
    <source>
        <dbReference type="Google" id="ProtNLM"/>
    </source>
</evidence>
<evidence type="ECO:0000256" key="2">
    <source>
        <dbReference type="SAM" id="SignalP"/>
    </source>
</evidence>
<keyword evidence="4" id="KW-1185">Reference proteome</keyword>
<gene>
    <name evidence="3" type="ORF">RM423_11790</name>
</gene>
<evidence type="ECO:0000256" key="1">
    <source>
        <dbReference type="SAM" id="Phobius"/>
    </source>
</evidence>
<name>A0ABU2JAR1_9ACTN</name>